<sequence length="204" mass="23314">MSMLRLRYALSIPRFPCFLVCCHPAITLHSWPLLFHNPNDVIVSFNRMLRECPTPPIFQFNKILGSLKLQFPGIVSFNIVINCFCHLRQINLAFFVLADILKIGYHPNTITFNTSLVGISPNVVIYNALIYGFFAHQLQEVIALFNKMKWKGINPYVCTFNRLVDAFGKEGKMKEVRNVGVSPNVNVSHNYCPRYGEMISRGLS</sequence>
<comment type="similarity">
    <text evidence="1">Belongs to the PPR family. P subfamily.</text>
</comment>
<dbReference type="InterPro" id="IPR011990">
    <property type="entry name" value="TPR-like_helical_dom_sf"/>
</dbReference>
<proteinExistence type="inferred from homology"/>
<evidence type="ECO:0000313" key="5">
    <source>
        <dbReference type="Proteomes" id="UP000289340"/>
    </source>
</evidence>
<dbReference type="Pfam" id="PF13812">
    <property type="entry name" value="PPR_3"/>
    <property type="match status" value="1"/>
</dbReference>
<comment type="caution">
    <text evidence="4">The sequence shown here is derived from an EMBL/GenBank/DDBJ whole genome shotgun (WGS) entry which is preliminary data.</text>
</comment>
<protein>
    <submittedName>
        <fullName evidence="4">Pentatricopeptide repeat-containing protein</fullName>
    </submittedName>
</protein>
<dbReference type="AlphaFoldDB" id="A0A445HQT0"/>
<evidence type="ECO:0000256" key="3">
    <source>
        <dbReference type="PROSITE-ProRule" id="PRU00708"/>
    </source>
</evidence>
<name>A0A445HQT0_GLYSO</name>
<dbReference type="NCBIfam" id="TIGR00756">
    <property type="entry name" value="PPR"/>
    <property type="match status" value="1"/>
</dbReference>
<evidence type="ECO:0000313" key="4">
    <source>
        <dbReference type="EMBL" id="RZB76027.1"/>
    </source>
</evidence>
<dbReference type="PANTHER" id="PTHR47941">
    <property type="entry name" value="PENTATRICOPEPTIDE REPEAT-CONTAINING PROTEIN 3, MITOCHONDRIAL"/>
    <property type="match status" value="1"/>
</dbReference>
<evidence type="ECO:0000256" key="1">
    <source>
        <dbReference type="ARBA" id="ARBA00007626"/>
    </source>
</evidence>
<dbReference type="InterPro" id="IPR002885">
    <property type="entry name" value="PPR_rpt"/>
</dbReference>
<dbReference type="EMBL" id="QZWG01000012">
    <property type="protein sequence ID" value="RZB76027.1"/>
    <property type="molecule type" value="Genomic_DNA"/>
</dbReference>
<dbReference type="PROSITE" id="PS51375">
    <property type="entry name" value="PPR"/>
    <property type="match status" value="1"/>
</dbReference>
<dbReference type="Gene3D" id="1.25.40.10">
    <property type="entry name" value="Tetratricopeptide repeat domain"/>
    <property type="match status" value="2"/>
</dbReference>
<organism evidence="4 5">
    <name type="scientific">Glycine soja</name>
    <name type="common">Wild soybean</name>
    <dbReference type="NCBI Taxonomy" id="3848"/>
    <lineage>
        <taxon>Eukaryota</taxon>
        <taxon>Viridiplantae</taxon>
        <taxon>Streptophyta</taxon>
        <taxon>Embryophyta</taxon>
        <taxon>Tracheophyta</taxon>
        <taxon>Spermatophyta</taxon>
        <taxon>Magnoliopsida</taxon>
        <taxon>eudicotyledons</taxon>
        <taxon>Gunneridae</taxon>
        <taxon>Pentapetalae</taxon>
        <taxon>rosids</taxon>
        <taxon>fabids</taxon>
        <taxon>Fabales</taxon>
        <taxon>Fabaceae</taxon>
        <taxon>Papilionoideae</taxon>
        <taxon>50 kb inversion clade</taxon>
        <taxon>NPAAA clade</taxon>
        <taxon>indigoferoid/millettioid clade</taxon>
        <taxon>Phaseoleae</taxon>
        <taxon>Glycine</taxon>
        <taxon>Glycine subgen. Soja</taxon>
    </lineage>
</organism>
<reference evidence="4 5" key="1">
    <citation type="submission" date="2018-09" db="EMBL/GenBank/DDBJ databases">
        <title>A high-quality reference genome of wild soybean provides a powerful tool to mine soybean genomes.</title>
        <authorList>
            <person name="Xie M."/>
            <person name="Chung C.Y.L."/>
            <person name="Li M.-W."/>
            <person name="Wong F.-L."/>
            <person name="Chan T.-F."/>
            <person name="Lam H.-M."/>
        </authorList>
    </citation>
    <scope>NUCLEOTIDE SEQUENCE [LARGE SCALE GENOMIC DNA]</scope>
    <source>
        <strain evidence="5">cv. W05</strain>
        <tissue evidence="4">Hypocotyl of etiolated seedlings</tissue>
    </source>
</reference>
<keyword evidence="2" id="KW-0677">Repeat</keyword>
<dbReference type="Proteomes" id="UP000289340">
    <property type="component" value="Chromosome 12"/>
</dbReference>
<gene>
    <name evidence="4" type="ORF">D0Y65_034505</name>
</gene>
<dbReference type="Pfam" id="PF13041">
    <property type="entry name" value="PPR_2"/>
    <property type="match status" value="1"/>
</dbReference>
<feature type="repeat" description="PPR" evidence="3">
    <location>
        <begin position="73"/>
        <end position="107"/>
    </location>
</feature>
<keyword evidence="5" id="KW-1185">Reference proteome</keyword>
<evidence type="ECO:0000256" key="2">
    <source>
        <dbReference type="ARBA" id="ARBA00022737"/>
    </source>
</evidence>
<accession>A0A445HQT0</accession>